<dbReference type="CDD" id="cd03360">
    <property type="entry name" value="LbH_AT_putative"/>
    <property type="match status" value="1"/>
</dbReference>
<sequence>MEWIVIFGAGGHAQVIIDILELMGLYRIAGIYDDNPALIGKFVAGYPVLGLVHSNVVAKKGIIGIGDNVQRESLERAIRGRTPDFEFVNAIHPSAVIGKNVILGEGTAVMAGSVINPNAVIGPHSIVNTMASVDHDCVLEPFASIAPGAHLGGNVRVGARTFVGMSATVIHNVHIGHDTVIGAGATVVKDIPNHVVAYGSPAKPIRGRVMNERYL</sequence>
<dbReference type="Proteomes" id="UP001230807">
    <property type="component" value="Unassembled WGS sequence"/>
</dbReference>
<evidence type="ECO:0000313" key="5">
    <source>
        <dbReference type="Proteomes" id="UP001230807"/>
    </source>
</evidence>
<evidence type="ECO:0000313" key="4">
    <source>
        <dbReference type="EMBL" id="MDL5376392.1"/>
    </source>
</evidence>
<dbReference type="PROSITE" id="PS00101">
    <property type="entry name" value="HEXAPEP_TRANSFERASES"/>
    <property type="match status" value="1"/>
</dbReference>
<organism evidence="4 5">
    <name type="scientific">Exiguobacterium mexicanum</name>
    <dbReference type="NCBI Taxonomy" id="340146"/>
    <lineage>
        <taxon>Bacteria</taxon>
        <taxon>Bacillati</taxon>
        <taxon>Bacillota</taxon>
        <taxon>Bacilli</taxon>
        <taxon>Bacillales</taxon>
        <taxon>Bacillales Family XII. Incertae Sedis</taxon>
        <taxon>Exiguobacterium</taxon>
    </lineage>
</organism>
<evidence type="ECO:0000256" key="2">
    <source>
        <dbReference type="ARBA" id="ARBA00022737"/>
    </source>
</evidence>
<gene>
    <name evidence="4" type="ORF">QR695_05170</name>
</gene>
<dbReference type="NCBIfam" id="TIGR03570">
    <property type="entry name" value="NeuD_NnaD"/>
    <property type="match status" value="1"/>
</dbReference>
<reference evidence="4 5" key="1">
    <citation type="submission" date="2023-06" db="EMBL/GenBank/DDBJ databases">
        <title>Influencing factors and mechanism of Cr(VI) reduction by facultative anaerobic Exiguobacterium sp. PY14.</title>
        <authorList>
            <person name="Zou L."/>
        </authorList>
    </citation>
    <scope>NUCLEOTIDE SEQUENCE [LARGE SCALE GENOMIC DNA]</scope>
    <source>
        <strain evidence="4 5">PY14</strain>
    </source>
</reference>
<dbReference type="InterPro" id="IPR011004">
    <property type="entry name" value="Trimer_LpxA-like_sf"/>
</dbReference>
<feature type="domain" description="PglD N-terminal" evidence="3">
    <location>
        <begin position="4"/>
        <end position="74"/>
    </location>
</feature>
<protein>
    <submittedName>
        <fullName evidence="4">Acetyltransferase</fullName>
    </submittedName>
</protein>
<comment type="caution">
    <text evidence="4">The sequence shown here is derived from an EMBL/GenBank/DDBJ whole genome shotgun (WGS) entry which is preliminary data.</text>
</comment>
<proteinExistence type="predicted"/>
<keyword evidence="1" id="KW-0808">Transferase</keyword>
<dbReference type="InterPro" id="IPR020019">
    <property type="entry name" value="AcTrfase_PglD-like"/>
</dbReference>
<dbReference type="PANTHER" id="PTHR43300:SF7">
    <property type="entry name" value="UDP-N-ACETYLBACILLOSAMINE N-ACETYLTRANSFERASE"/>
    <property type="match status" value="1"/>
</dbReference>
<dbReference type="RefSeq" id="WP_214832219.1">
    <property type="nucleotide sequence ID" value="NZ_CP183077.1"/>
</dbReference>
<evidence type="ECO:0000259" key="3">
    <source>
        <dbReference type="Pfam" id="PF17836"/>
    </source>
</evidence>
<dbReference type="InterPro" id="IPR001451">
    <property type="entry name" value="Hexapep"/>
</dbReference>
<keyword evidence="5" id="KW-1185">Reference proteome</keyword>
<dbReference type="InterPro" id="IPR050179">
    <property type="entry name" value="Trans_hexapeptide_repeat"/>
</dbReference>
<dbReference type="PANTHER" id="PTHR43300">
    <property type="entry name" value="ACETYLTRANSFERASE"/>
    <property type="match status" value="1"/>
</dbReference>
<dbReference type="Gene3D" id="2.160.10.10">
    <property type="entry name" value="Hexapeptide repeat proteins"/>
    <property type="match status" value="1"/>
</dbReference>
<dbReference type="Gene3D" id="3.40.50.20">
    <property type="match status" value="1"/>
</dbReference>
<dbReference type="SUPFAM" id="SSF51161">
    <property type="entry name" value="Trimeric LpxA-like enzymes"/>
    <property type="match status" value="1"/>
</dbReference>
<dbReference type="Pfam" id="PF17836">
    <property type="entry name" value="PglD_N"/>
    <property type="match status" value="1"/>
</dbReference>
<dbReference type="InterPro" id="IPR018357">
    <property type="entry name" value="Hexapep_transf_CS"/>
</dbReference>
<dbReference type="Pfam" id="PF00132">
    <property type="entry name" value="Hexapep"/>
    <property type="match status" value="1"/>
</dbReference>
<evidence type="ECO:0000256" key="1">
    <source>
        <dbReference type="ARBA" id="ARBA00022679"/>
    </source>
</evidence>
<keyword evidence="2" id="KW-0677">Repeat</keyword>
<name>A0ABT7MMH8_9BACL</name>
<accession>A0ABT7MMH8</accession>
<dbReference type="InterPro" id="IPR041561">
    <property type="entry name" value="PglD_N"/>
</dbReference>
<dbReference type="EMBL" id="JASWER010000003">
    <property type="protein sequence ID" value="MDL5376392.1"/>
    <property type="molecule type" value="Genomic_DNA"/>
</dbReference>